<evidence type="ECO:0000313" key="2">
    <source>
        <dbReference type="Proteomes" id="UP001207468"/>
    </source>
</evidence>
<protein>
    <submittedName>
        <fullName evidence="1">Uncharacterized protein</fullName>
    </submittedName>
</protein>
<accession>A0ACC0U6G4</accession>
<comment type="caution">
    <text evidence="1">The sequence shown here is derived from an EMBL/GenBank/DDBJ whole genome shotgun (WGS) entry which is preliminary data.</text>
</comment>
<evidence type="ECO:0000313" key="1">
    <source>
        <dbReference type="EMBL" id="KAI9507274.1"/>
    </source>
</evidence>
<dbReference type="EMBL" id="JAGFNK010000133">
    <property type="protein sequence ID" value="KAI9507274.1"/>
    <property type="molecule type" value="Genomic_DNA"/>
</dbReference>
<reference evidence="1" key="1">
    <citation type="submission" date="2021-03" db="EMBL/GenBank/DDBJ databases">
        <title>Evolutionary priming and transition to the ectomycorrhizal habit in an iconic lineage of mushroom-forming fungi: is preadaptation a requirement?</title>
        <authorList>
            <consortium name="DOE Joint Genome Institute"/>
            <person name="Looney B.P."/>
            <person name="Miyauchi S."/>
            <person name="Morin E."/>
            <person name="Drula E."/>
            <person name="Courty P.E."/>
            <person name="Chicoki N."/>
            <person name="Fauchery L."/>
            <person name="Kohler A."/>
            <person name="Kuo A."/>
            <person name="LaButti K."/>
            <person name="Pangilinan J."/>
            <person name="Lipzen A."/>
            <person name="Riley R."/>
            <person name="Andreopoulos W."/>
            <person name="He G."/>
            <person name="Johnson J."/>
            <person name="Barry K.W."/>
            <person name="Grigoriev I.V."/>
            <person name="Nagy L."/>
            <person name="Hibbett D."/>
            <person name="Henrissat B."/>
            <person name="Matheny P.B."/>
            <person name="Labbe J."/>
            <person name="Martin A.F."/>
        </authorList>
    </citation>
    <scope>NUCLEOTIDE SEQUENCE</scope>
    <source>
        <strain evidence="1">BPL698</strain>
    </source>
</reference>
<name>A0ACC0U6G4_9AGAM</name>
<proteinExistence type="predicted"/>
<organism evidence="1 2">
    <name type="scientific">Russula earlei</name>
    <dbReference type="NCBI Taxonomy" id="71964"/>
    <lineage>
        <taxon>Eukaryota</taxon>
        <taxon>Fungi</taxon>
        <taxon>Dikarya</taxon>
        <taxon>Basidiomycota</taxon>
        <taxon>Agaricomycotina</taxon>
        <taxon>Agaricomycetes</taxon>
        <taxon>Russulales</taxon>
        <taxon>Russulaceae</taxon>
        <taxon>Russula</taxon>
    </lineage>
</organism>
<dbReference type="Proteomes" id="UP001207468">
    <property type="component" value="Unassembled WGS sequence"/>
</dbReference>
<gene>
    <name evidence="1" type="ORF">F5148DRAFT_1206685</name>
</gene>
<sequence>MDPSVSRIDENENLASPQRRRSLPYATGSGEATYSRQSEFWHLPTRTATFPGISRTLAYAMGQVDGAQAVGPPGLATPREARPEPQEEKGVERNAGTLKASLPSEVAPRSRTGGDRVDISELAWRHTDGEAGQEAVLTHQDRPLSQSHQEDRHIELKKQEMEVRRAKAEVQILEETLQAREKDLCNRLETVRQRLVAIHQRKALIDHQEDALRQKLLEASMERTPAFAERSYQKLAGMQELQGGGAEAEAEIDPPLEL</sequence>
<keyword evidence="2" id="KW-1185">Reference proteome</keyword>